<sequence length="145" mass="15698">MDPSATSAGRGKVSARHNEKTAMTKTPQNTITLPGRDDGDGLTVRVADVMMQMKTKKMTVVGSSDFSNAKLGDVVLRPVMLVSTKGTLMTDAEAEEEEGEGEDERFLSHWKQVEVYMQGEKPEPSASYGGTIAIFPFQPISTSVL</sequence>
<keyword evidence="3" id="KW-1185">Reference proteome</keyword>
<evidence type="ECO:0000313" key="2">
    <source>
        <dbReference type="EMBL" id="OLP93160.1"/>
    </source>
</evidence>
<gene>
    <name evidence="2" type="ORF">AK812_SmicGene24973</name>
</gene>
<name>A0A1Q9DDM6_SYMMI</name>
<evidence type="ECO:0000256" key="1">
    <source>
        <dbReference type="SAM" id="MobiDB-lite"/>
    </source>
</evidence>
<dbReference type="OrthoDB" id="10468970at2759"/>
<accession>A0A1Q9DDM6</accession>
<organism evidence="2 3">
    <name type="scientific">Symbiodinium microadriaticum</name>
    <name type="common">Dinoflagellate</name>
    <name type="synonym">Zooxanthella microadriatica</name>
    <dbReference type="NCBI Taxonomy" id="2951"/>
    <lineage>
        <taxon>Eukaryota</taxon>
        <taxon>Sar</taxon>
        <taxon>Alveolata</taxon>
        <taxon>Dinophyceae</taxon>
        <taxon>Suessiales</taxon>
        <taxon>Symbiodiniaceae</taxon>
        <taxon>Symbiodinium</taxon>
    </lineage>
</organism>
<comment type="caution">
    <text evidence="2">The sequence shown here is derived from an EMBL/GenBank/DDBJ whole genome shotgun (WGS) entry which is preliminary data.</text>
</comment>
<dbReference type="Proteomes" id="UP000186817">
    <property type="component" value="Unassembled WGS sequence"/>
</dbReference>
<reference evidence="2 3" key="1">
    <citation type="submission" date="2016-02" db="EMBL/GenBank/DDBJ databases">
        <title>Genome analysis of coral dinoflagellate symbionts highlights evolutionary adaptations to a symbiotic lifestyle.</title>
        <authorList>
            <person name="Aranda M."/>
            <person name="Li Y."/>
            <person name="Liew Y.J."/>
            <person name="Baumgarten S."/>
            <person name="Simakov O."/>
            <person name="Wilson M."/>
            <person name="Piel J."/>
            <person name="Ashoor H."/>
            <person name="Bougouffa S."/>
            <person name="Bajic V.B."/>
            <person name="Ryu T."/>
            <person name="Ravasi T."/>
            <person name="Bayer T."/>
            <person name="Micklem G."/>
            <person name="Kim H."/>
            <person name="Bhak J."/>
            <person name="Lajeunesse T.C."/>
            <person name="Voolstra C.R."/>
        </authorList>
    </citation>
    <scope>NUCLEOTIDE SEQUENCE [LARGE SCALE GENOMIC DNA]</scope>
    <source>
        <strain evidence="2 3">CCMP2467</strain>
    </source>
</reference>
<feature type="compositionally biased region" description="Polar residues" evidence="1">
    <location>
        <begin position="23"/>
        <end position="32"/>
    </location>
</feature>
<evidence type="ECO:0000313" key="3">
    <source>
        <dbReference type="Proteomes" id="UP000186817"/>
    </source>
</evidence>
<protein>
    <submittedName>
        <fullName evidence="2">Uncharacterized protein</fullName>
    </submittedName>
</protein>
<dbReference type="AlphaFoldDB" id="A0A1Q9DDM6"/>
<feature type="region of interest" description="Disordered" evidence="1">
    <location>
        <begin position="1"/>
        <end position="41"/>
    </location>
</feature>
<dbReference type="EMBL" id="LSRX01000593">
    <property type="protein sequence ID" value="OLP93160.1"/>
    <property type="molecule type" value="Genomic_DNA"/>
</dbReference>
<proteinExistence type="predicted"/>